<gene>
    <name evidence="5" type="ORF">A2209_04080</name>
</gene>
<dbReference type="PANTHER" id="PTHR23117">
    <property type="entry name" value="GUANYLATE KINASE-RELATED"/>
    <property type="match status" value="1"/>
</dbReference>
<evidence type="ECO:0000256" key="2">
    <source>
        <dbReference type="ARBA" id="ARBA00022679"/>
    </source>
</evidence>
<comment type="similarity">
    <text evidence="1">Belongs to the guanylate kinase family.</text>
</comment>
<dbReference type="Pfam" id="PF00625">
    <property type="entry name" value="Guanylate_kin"/>
    <property type="match status" value="1"/>
</dbReference>
<dbReference type="InterPro" id="IPR027417">
    <property type="entry name" value="P-loop_NTPase"/>
</dbReference>
<reference evidence="5 6" key="1">
    <citation type="journal article" date="2016" name="Nat. Commun.">
        <title>Thousands of microbial genomes shed light on interconnected biogeochemical processes in an aquifer system.</title>
        <authorList>
            <person name="Anantharaman K."/>
            <person name="Brown C.T."/>
            <person name="Hug L.A."/>
            <person name="Sharon I."/>
            <person name="Castelle C.J."/>
            <person name="Probst A.J."/>
            <person name="Thomas B.C."/>
            <person name="Singh A."/>
            <person name="Wilkins M.J."/>
            <person name="Karaoz U."/>
            <person name="Brodie E.L."/>
            <person name="Williams K.H."/>
            <person name="Hubbard S.S."/>
            <person name="Banfield J.F."/>
        </authorList>
    </citation>
    <scope>NUCLEOTIDE SEQUENCE [LARGE SCALE GENOMIC DNA]</scope>
</reference>
<evidence type="ECO:0000313" key="5">
    <source>
        <dbReference type="EMBL" id="OGK64852.1"/>
    </source>
</evidence>
<evidence type="ECO:0000256" key="3">
    <source>
        <dbReference type="ARBA" id="ARBA00022777"/>
    </source>
</evidence>
<dbReference type="PANTHER" id="PTHR23117:SF13">
    <property type="entry name" value="GUANYLATE KINASE"/>
    <property type="match status" value="1"/>
</dbReference>
<dbReference type="Gene3D" id="3.40.50.300">
    <property type="entry name" value="P-loop containing nucleotide triphosphate hydrolases"/>
    <property type="match status" value="1"/>
</dbReference>
<dbReference type="InterPro" id="IPR008144">
    <property type="entry name" value="Guanylate_kin-like_dom"/>
</dbReference>
<evidence type="ECO:0000256" key="1">
    <source>
        <dbReference type="ARBA" id="ARBA00005790"/>
    </source>
</evidence>
<evidence type="ECO:0000259" key="4">
    <source>
        <dbReference type="PROSITE" id="PS50052"/>
    </source>
</evidence>
<keyword evidence="2" id="KW-0808">Transferase</keyword>
<dbReference type="AlphaFoldDB" id="A0A1F7KAG7"/>
<dbReference type="Proteomes" id="UP000178450">
    <property type="component" value="Unassembled WGS sequence"/>
</dbReference>
<protein>
    <recommendedName>
        <fullName evidence="4">Guanylate kinase-like domain-containing protein</fullName>
    </recommendedName>
</protein>
<sequence length="216" mass="25049">MSTEQETSEVKENGRKSKNLIIITGPTASGKDTVIDLFIERHPNFKRIVPYTTRTPHINEQDGVDYHFVSLEWFKQNQDRFCAITQRMISNQTIYYGTALSDLQMILKGEQRIWKLDPYTACNLDSCLGESLSSDEIKTLLSQTAIIYLGVDRLTVLKDRMSHRARPDDTRADFLRRLRNEWQAWLAIKGKVDPFICDLKTVSPEEFLYGLEKRLI</sequence>
<keyword evidence="3" id="KW-0418">Kinase</keyword>
<dbReference type="SUPFAM" id="SSF52540">
    <property type="entry name" value="P-loop containing nucleoside triphosphate hydrolases"/>
    <property type="match status" value="1"/>
</dbReference>
<dbReference type="InterPro" id="IPR008145">
    <property type="entry name" value="GK/Ca_channel_bsu"/>
</dbReference>
<dbReference type="GO" id="GO:0005829">
    <property type="term" value="C:cytosol"/>
    <property type="evidence" value="ECO:0007669"/>
    <property type="project" value="TreeGrafter"/>
</dbReference>
<organism evidence="5 6">
    <name type="scientific">Candidatus Roizmanbacteria bacterium RIFOXYA1_FULL_41_12</name>
    <dbReference type="NCBI Taxonomy" id="1802082"/>
    <lineage>
        <taxon>Bacteria</taxon>
        <taxon>Candidatus Roizmaniibacteriota</taxon>
    </lineage>
</organism>
<dbReference type="PROSITE" id="PS50052">
    <property type="entry name" value="GUANYLATE_KINASE_2"/>
    <property type="match status" value="1"/>
</dbReference>
<accession>A0A1F7KAG7</accession>
<dbReference type="SMART" id="SM00072">
    <property type="entry name" value="GuKc"/>
    <property type="match status" value="1"/>
</dbReference>
<dbReference type="GO" id="GO:0004385">
    <property type="term" value="F:GMP kinase activity"/>
    <property type="evidence" value="ECO:0007669"/>
    <property type="project" value="TreeGrafter"/>
</dbReference>
<comment type="caution">
    <text evidence="5">The sequence shown here is derived from an EMBL/GenBank/DDBJ whole genome shotgun (WGS) entry which is preliminary data.</text>
</comment>
<evidence type="ECO:0000313" key="6">
    <source>
        <dbReference type="Proteomes" id="UP000178450"/>
    </source>
</evidence>
<dbReference type="EMBL" id="MGBG01000013">
    <property type="protein sequence ID" value="OGK64852.1"/>
    <property type="molecule type" value="Genomic_DNA"/>
</dbReference>
<feature type="domain" description="Guanylate kinase-like" evidence="4">
    <location>
        <begin position="18"/>
        <end position="216"/>
    </location>
</feature>
<name>A0A1F7KAG7_9BACT</name>
<proteinExistence type="inferred from homology"/>